<proteinExistence type="predicted"/>
<organism evidence="2 3">
    <name type="scientific">Ancylostoma ceylanicum</name>
    <dbReference type="NCBI Taxonomy" id="53326"/>
    <lineage>
        <taxon>Eukaryota</taxon>
        <taxon>Metazoa</taxon>
        <taxon>Ecdysozoa</taxon>
        <taxon>Nematoda</taxon>
        <taxon>Chromadorea</taxon>
        <taxon>Rhabditida</taxon>
        <taxon>Rhabditina</taxon>
        <taxon>Rhabditomorpha</taxon>
        <taxon>Strongyloidea</taxon>
        <taxon>Ancylostomatidae</taxon>
        <taxon>Ancylostomatinae</taxon>
        <taxon>Ancylostoma</taxon>
    </lineage>
</organism>
<reference evidence="2 3" key="1">
    <citation type="submission" date="2013-05" db="EMBL/GenBank/DDBJ databases">
        <title>Draft genome of the parasitic nematode Anyclostoma ceylanicum.</title>
        <authorList>
            <person name="Mitreva M."/>
        </authorList>
    </citation>
    <scope>NUCLEOTIDE SEQUENCE [LARGE SCALE GENOMIC DNA]</scope>
</reference>
<feature type="compositionally biased region" description="Basic and acidic residues" evidence="1">
    <location>
        <begin position="345"/>
        <end position="361"/>
    </location>
</feature>
<dbReference type="AlphaFoldDB" id="A0A0D6LIK7"/>
<sequence>MQNICMGGIRLRHTVTNDKSGLIVDETMKEKSVQLIEPAPSTAFIPPKKDPPRKSVAYQRPRSPYLQAEASDDERFLTPTGRGSEYGTPEPDSPRSARKSPVKEEKKPEFAFDEKSLKVTAEDIKQEIPTGTAAARIAKFNVSTDSSNGGTVTRNFRPSPVRIPFPTEVNNNAGAVPKPKAPSKWAPVETGGLRQPTRVNVPMDRNERAHSEVRNRSSSHLQEPSSFERARTQSPTPRETTPSPAPTRAGRRQVADEISVRNESPSRTSEKVSPSPSLSSASLPSPSSISPGSTSPDLPRKRNPAFDKAKEKFSGGADTATLSTRSNLAKDSARRSASPSVGFTKDTKDSSKEAKTTETDKKKRVINVPISAPWYQRSLSTTQAPETGRAHRVVVRMDPFASLDMDSLRRNYQFNIDLSSDSPLSIVNR</sequence>
<feature type="compositionally biased region" description="Basic and acidic residues" evidence="1">
    <location>
        <begin position="204"/>
        <end position="215"/>
    </location>
</feature>
<dbReference type="EMBL" id="KE125084">
    <property type="protein sequence ID" value="EPB71839.1"/>
    <property type="molecule type" value="Genomic_DNA"/>
</dbReference>
<feature type="region of interest" description="Disordered" evidence="1">
    <location>
        <begin position="38"/>
        <end position="115"/>
    </location>
</feature>
<accession>A0A0D6LIK7</accession>
<feature type="compositionally biased region" description="Basic and acidic residues" evidence="1">
    <location>
        <begin position="101"/>
        <end position="115"/>
    </location>
</feature>
<name>A0A0D6LIK7_9BILA</name>
<feature type="compositionally biased region" description="Polar residues" evidence="1">
    <location>
        <begin position="320"/>
        <end position="341"/>
    </location>
</feature>
<feature type="compositionally biased region" description="Low complexity" evidence="1">
    <location>
        <begin position="273"/>
        <end position="296"/>
    </location>
</feature>
<keyword evidence="3" id="KW-1185">Reference proteome</keyword>
<evidence type="ECO:0000313" key="3">
    <source>
        <dbReference type="Proteomes" id="UP000054495"/>
    </source>
</evidence>
<feature type="compositionally biased region" description="Basic and acidic residues" evidence="1">
    <location>
        <begin position="298"/>
        <end position="313"/>
    </location>
</feature>
<protein>
    <submittedName>
        <fullName evidence="2">Uncharacterized protein</fullName>
    </submittedName>
</protein>
<feature type="region of interest" description="Disordered" evidence="1">
    <location>
        <begin position="143"/>
        <end position="362"/>
    </location>
</feature>
<feature type="compositionally biased region" description="Polar residues" evidence="1">
    <location>
        <begin position="232"/>
        <end position="242"/>
    </location>
</feature>
<evidence type="ECO:0000256" key="1">
    <source>
        <dbReference type="SAM" id="MobiDB-lite"/>
    </source>
</evidence>
<evidence type="ECO:0000313" key="2">
    <source>
        <dbReference type="EMBL" id="EPB71839.1"/>
    </source>
</evidence>
<gene>
    <name evidence="2" type="ORF">ANCCEY_09062</name>
</gene>
<feature type="compositionally biased region" description="Polar residues" evidence="1">
    <location>
        <begin position="143"/>
        <end position="156"/>
    </location>
</feature>
<dbReference type="Proteomes" id="UP000054495">
    <property type="component" value="Unassembled WGS sequence"/>
</dbReference>
<feature type="compositionally biased region" description="Polar residues" evidence="1">
    <location>
        <begin position="216"/>
        <end position="225"/>
    </location>
</feature>